<gene>
    <name evidence="6" type="ORF">ACFSE6_11260</name>
</gene>
<keyword evidence="2 6" id="KW-0560">Oxidoreductase</keyword>
<dbReference type="InterPro" id="IPR013328">
    <property type="entry name" value="6PGD_dom2"/>
</dbReference>
<proteinExistence type="inferred from homology"/>
<evidence type="ECO:0000313" key="7">
    <source>
        <dbReference type="Proteomes" id="UP001597277"/>
    </source>
</evidence>
<name>A0ABW4L651_9MICO</name>
<dbReference type="EC" id="1.1.-.-" evidence="6"/>
<protein>
    <submittedName>
        <fullName evidence="6">NAD(P)-dependent oxidoreductase</fullName>
        <ecNumber evidence="6">1.1.-.-</ecNumber>
    </submittedName>
</protein>
<evidence type="ECO:0000259" key="5">
    <source>
        <dbReference type="Pfam" id="PF14833"/>
    </source>
</evidence>
<dbReference type="Gene3D" id="3.40.50.720">
    <property type="entry name" value="NAD(P)-binding Rossmann-like Domain"/>
    <property type="match status" value="1"/>
</dbReference>
<dbReference type="InterPro" id="IPR036291">
    <property type="entry name" value="NAD(P)-bd_dom_sf"/>
</dbReference>
<dbReference type="InterPro" id="IPR015815">
    <property type="entry name" value="HIBADH-related"/>
</dbReference>
<dbReference type="GO" id="GO:0016491">
    <property type="term" value="F:oxidoreductase activity"/>
    <property type="evidence" value="ECO:0007669"/>
    <property type="project" value="UniProtKB-KW"/>
</dbReference>
<dbReference type="SUPFAM" id="SSF51735">
    <property type="entry name" value="NAD(P)-binding Rossmann-fold domains"/>
    <property type="match status" value="1"/>
</dbReference>
<dbReference type="EMBL" id="JBHUEE010000005">
    <property type="protein sequence ID" value="MFD1718417.1"/>
    <property type="molecule type" value="Genomic_DNA"/>
</dbReference>
<organism evidence="6 7">
    <name type="scientific">Georgenia deserti</name>
    <dbReference type="NCBI Taxonomy" id="2093781"/>
    <lineage>
        <taxon>Bacteria</taxon>
        <taxon>Bacillati</taxon>
        <taxon>Actinomycetota</taxon>
        <taxon>Actinomycetes</taxon>
        <taxon>Micrococcales</taxon>
        <taxon>Bogoriellaceae</taxon>
        <taxon>Georgenia</taxon>
    </lineage>
</organism>
<dbReference type="Proteomes" id="UP001597277">
    <property type="component" value="Unassembled WGS sequence"/>
</dbReference>
<dbReference type="RefSeq" id="WP_388006662.1">
    <property type="nucleotide sequence ID" value="NZ_JBHUEE010000005.1"/>
</dbReference>
<keyword evidence="7" id="KW-1185">Reference proteome</keyword>
<evidence type="ECO:0000256" key="2">
    <source>
        <dbReference type="ARBA" id="ARBA00023002"/>
    </source>
</evidence>
<sequence>MRVGFIGLGNIGMPMARHLVEAGHEVVGLDSDPARTRDLAGTGAVAAEAPLDLRECAVVCLAVPDDGTADAVVRESGLLAELEAGSSVLLHSTLLPPTAIRLAEAGQDHRVRVHDAPVSGGAARALSGELTLMVGGSPDEQAAGVLEALGTPVPTGPVGSAAAVKLANQLSMLAALGALHEGLAIAGHFGADEETVLDVLRTSTGASWSAENWGFFDDLAGTYDDAGVAVRYRPWSKDLWDVVATAREAELTVPIAAVLAQTMPELVEGHARAARKGEERS</sequence>
<comment type="caution">
    <text evidence="6">The sequence shown here is derived from an EMBL/GenBank/DDBJ whole genome shotgun (WGS) entry which is preliminary data.</text>
</comment>
<dbReference type="InterPro" id="IPR006115">
    <property type="entry name" value="6PGDH_NADP-bd"/>
</dbReference>
<dbReference type="InterPro" id="IPR029154">
    <property type="entry name" value="HIBADH-like_NADP-bd"/>
</dbReference>
<dbReference type="Pfam" id="PF14833">
    <property type="entry name" value="NAD_binding_11"/>
    <property type="match status" value="1"/>
</dbReference>
<evidence type="ECO:0000313" key="6">
    <source>
        <dbReference type="EMBL" id="MFD1718417.1"/>
    </source>
</evidence>
<evidence type="ECO:0000256" key="1">
    <source>
        <dbReference type="ARBA" id="ARBA00009080"/>
    </source>
</evidence>
<dbReference type="PANTHER" id="PTHR43060:SF15">
    <property type="entry name" value="3-HYDROXYISOBUTYRATE DEHYDROGENASE-LIKE 1, MITOCHONDRIAL-RELATED"/>
    <property type="match status" value="1"/>
</dbReference>
<evidence type="ECO:0000259" key="4">
    <source>
        <dbReference type="Pfam" id="PF03446"/>
    </source>
</evidence>
<feature type="domain" description="6-phosphogluconate dehydrogenase NADP-binding" evidence="4">
    <location>
        <begin position="2"/>
        <end position="151"/>
    </location>
</feature>
<keyword evidence="3" id="KW-0520">NAD</keyword>
<feature type="domain" description="3-hydroxyisobutyrate dehydrogenase-like NAD-binding" evidence="5">
    <location>
        <begin position="159"/>
        <end position="269"/>
    </location>
</feature>
<evidence type="ECO:0000256" key="3">
    <source>
        <dbReference type="ARBA" id="ARBA00023027"/>
    </source>
</evidence>
<accession>A0ABW4L651</accession>
<dbReference type="SUPFAM" id="SSF48179">
    <property type="entry name" value="6-phosphogluconate dehydrogenase C-terminal domain-like"/>
    <property type="match status" value="1"/>
</dbReference>
<dbReference type="InterPro" id="IPR008927">
    <property type="entry name" value="6-PGluconate_DH-like_C_sf"/>
</dbReference>
<comment type="similarity">
    <text evidence="1">Belongs to the HIBADH-related family.</text>
</comment>
<dbReference type="Gene3D" id="1.10.1040.10">
    <property type="entry name" value="N-(1-d-carboxylethyl)-l-norvaline Dehydrogenase, domain 2"/>
    <property type="match status" value="1"/>
</dbReference>
<reference evidence="7" key="1">
    <citation type="journal article" date="2019" name="Int. J. Syst. Evol. Microbiol.">
        <title>The Global Catalogue of Microorganisms (GCM) 10K type strain sequencing project: providing services to taxonomists for standard genome sequencing and annotation.</title>
        <authorList>
            <consortium name="The Broad Institute Genomics Platform"/>
            <consortium name="The Broad Institute Genome Sequencing Center for Infectious Disease"/>
            <person name="Wu L."/>
            <person name="Ma J."/>
        </authorList>
    </citation>
    <scope>NUCLEOTIDE SEQUENCE [LARGE SCALE GENOMIC DNA]</scope>
    <source>
        <strain evidence="7">JCM 17130</strain>
    </source>
</reference>
<dbReference type="PIRSF" id="PIRSF000103">
    <property type="entry name" value="HIBADH"/>
    <property type="match status" value="1"/>
</dbReference>
<dbReference type="PANTHER" id="PTHR43060">
    <property type="entry name" value="3-HYDROXYISOBUTYRATE DEHYDROGENASE-LIKE 1, MITOCHONDRIAL-RELATED"/>
    <property type="match status" value="1"/>
</dbReference>
<dbReference type="Pfam" id="PF03446">
    <property type="entry name" value="NAD_binding_2"/>
    <property type="match status" value="1"/>
</dbReference>